<accession>I3X3U7</accession>
<dbReference type="EMBL" id="CP003563">
    <property type="protein sequence ID" value="AFL50553.1"/>
    <property type="molecule type" value="Genomic_DNA"/>
</dbReference>
<dbReference type="HOGENOM" id="CLU_2865417_0_0_5"/>
<dbReference type="KEGG" id="sfd:USDA257_c19680"/>
<organism evidence="2 3">
    <name type="scientific">Sinorhizobium fredii (strain USDA 257)</name>
    <dbReference type="NCBI Taxonomy" id="1185652"/>
    <lineage>
        <taxon>Bacteria</taxon>
        <taxon>Pseudomonadati</taxon>
        <taxon>Pseudomonadota</taxon>
        <taxon>Alphaproteobacteria</taxon>
        <taxon>Hyphomicrobiales</taxon>
        <taxon>Rhizobiaceae</taxon>
        <taxon>Sinorhizobium/Ensifer group</taxon>
        <taxon>Sinorhizobium</taxon>
    </lineage>
</organism>
<proteinExistence type="predicted"/>
<feature type="region of interest" description="Disordered" evidence="1">
    <location>
        <begin position="1"/>
        <end position="25"/>
    </location>
</feature>
<gene>
    <name evidence="2" type="ORF">USDA257_c19680</name>
</gene>
<dbReference type="Proteomes" id="UP000006180">
    <property type="component" value="Chromosome"/>
</dbReference>
<evidence type="ECO:0000313" key="3">
    <source>
        <dbReference type="Proteomes" id="UP000006180"/>
    </source>
</evidence>
<dbReference type="RefSeq" id="WP_014762726.1">
    <property type="nucleotide sequence ID" value="NC_018000.1"/>
</dbReference>
<sequence length="64" mass="7224">MTEIATFGSSVSQAKMRKEKRSEGRGDRLEMAFPSRISAFLGDNDDDGAYRLRSCLTHRWASLL</sequence>
<protein>
    <submittedName>
        <fullName evidence="2">Uncharacterized protein</fullName>
    </submittedName>
</protein>
<dbReference type="AlphaFoldDB" id="I3X3U7"/>
<evidence type="ECO:0000313" key="2">
    <source>
        <dbReference type="EMBL" id="AFL50553.1"/>
    </source>
</evidence>
<reference evidence="2 3" key="1">
    <citation type="journal article" date="2012" name="J. Bacteriol.">
        <title>Complete genome sequence of the broad-host-range strain Sinorhizobium fredii USDA257.</title>
        <authorList>
            <person name="Schuldes J."/>
            <person name="Rodriguez Orbegoso M."/>
            <person name="Schmeisser C."/>
            <person name="Krishnan H.B."/>
            <person name="Daniel R."/>
            <person name="Streit W.R."/>
        </authorList>
    </citation>
    <scope>NUCLEOTIDE SEQUENCE [LARGE SCALE GENOMIC DNA]</scope>
    <source>
        <strain evidence="2 3">USDA 257</strain>
    </source>
</reference>
<evidence type="ECO:0000256" key="1">
    <source>
        <dbReference type="SAM" id="MobiDB-lite"/>
    </source>
</evidence>
<name>I3X3U7_SINF2</name>